<protein>
    <submittedName>
        <fullName evidence="2">Uncharacterized protein</fullName>
    </submittedName>
</protein>
<feature type="transmembrane region" description="Helical" evidence="1">
    <location>
        <begin position="50"/>
        <end position="68"/>
    </location>
</feature>
<keyword evidence="1" id="KW-0472">Membrane</keyword>
<dbReference type="RefSeq" id="WP_183776596.1">
    <property type="nucleotide sequence ID" value="NZ_JACHFW010000023.1"/>
</dbReference>
<dbReference type="AlphaFoldDB" id="A0A7W8HEL9"/>
<evidence type="ECO:0000313" key="3">
    <source>
        <dbReference type="Proteomes" id="UP000543642"/>
    </source>
</evidence>
<keyword evidence="1" id="KW-0812">Transmembrane</keyword>
<gene>
    <name evidence="2" type="ORF">HNP82_003404</name>
</gene>
<proteinExistence type="predicted"/>
<accession>A0A7W8HEL9</accession>
<keyword evidence="1" id="KW-1133">Transmembrane helix</keyword>
<organism evidence="2 3">
    <name type="scientific">Catenibacillus scindens</name>
    <dbReference type="NCBI Taxonomy" id="673271"/>
    <lineage>
        <taxon>Bacteria</taxon>
        <taxon>Bacillati</taxon>
        <taxon>Bacillota</taxon>
        <taxon>Clostridia</taxon>
        <taxon>Lachnospirales</taxon>
        <taxon>Lachnospiraceae</taxon>
        <taxon>Catenibacillus</taxon>
    </lineage>
</organism>
<dbReference type="Proteomes" id="UP000543642">
    <property type="component" value="Unassembled WGS sequence"/>
</dbReference>
<sequence length="69" mass="7450">MRLRGCRGRYHGGPGSDIYGLLEMVLIGIVALPFVEDRLLITGKSEENKILGGVLLIVGIVIWIACGIN</sequence>
<evidence type="ECO:0000313" key="2">
    <source>
        <dbReference type="EMBL" id="MBB5266247.1"/>
    </source>
</evidence>
<feature type="transmembrane region" description="Helical" evidence="1">
    <location>
        <begin position="18"/>
        <end position="35"/>
    </location>
</feature>
<name>A0A7W8HEL9_9FIRM</name>
<comment type="caution">
    <text evidence="2">The sequence shown here is derived from an EMBL/GenBank/DDBJ whole genome shotgun (WGS) entry which is preliminary data.</text>
</comment>
<evidence type="ECO:0000256" key="1">
    <source>
        <dbReference type="SAM" id="Phobius"/>
    </source>
</evidence>
<keyword evidence="3" id="KW-1185">Reference proteome</keyword>
<dbReference type="EMBL" id="JACHFW010000023">
    <property type="protein sequence ID" value="MBB5266247.1"/>
    <property type="molecule type" value="Genomic_DNA"/>
</dbReference>
<reference evidence="2 3" key="1">
    <citation type="submission" date="2020-08" db="EMBL/GenBank/DDBJ databases">
        <title>Genomic Encyclopedia of Type Strains, Phase IV (KMG-IV): sequencing the most valuable type-strain genomes for metagenomic binning, comparative biology and taxonomic classification.</title>
        <authorList>
            <person name="Goeker M."/>
        </authorList>
    </citation>
    <scope>NUCLEOTIDE SEQUENCE [LARGE SCALE GENOMIC DNA]</scope>
    <source>
        <strain evidence="2 3">DSM 106146</strain>
    </source>
</reference>